<name>A0A448ZIN8_9STRA</name>
<reference evidence="1 2" key="1">
    <citation type="submission" date="2019-01" db="EMBL/GenBank/DDBJ databases">
        <authorList>
            <person name="Ferrante I. M."/>
        </authorList>
    </citation>
    <scope>NUCLEOTIDE SEQUENCE [LARGE SCALE GENOMIC DNA]</scope>
    <source>
        <strain evidence="1 2">B856</strain>
    </source>
</reference>
<keyword evidence="2" id="KW-1185">Reference proteome</keyword>
<dbReference type="AlphaFoldDB" id="A0A448ZIN8"/>
<evidence type="ECO:0000313" key="2">
    <source>
        <dbReference type="Proteomes" id="UP000291116"/>
    </source>
</evidence>
<accession>A0A448ZIN8</accession>
<gene>
    <name evidence="1" type="ORF">PSNMU_V1.4_AUG-EV-PASAV3_0087840</name>
</gene>
<dbReference type="Proteomes" id="UP000291116">
    <property type="component" value="Unassembled WGS sequence"/>
</dbReference>
<sequence length="273" mass="30339">MKLVIATRLHLGRASSPPTEESLHSVLANLRGVCDDNGLRQDYETEVLIAVDATPRLEGYDYVEAVRSALHSNSANEANGSNHIHILPVTPWGKFVPALNSLVIHAKTQQEADLIMFVSAEVNLSCKTVRTLCQQVSDNKNVIVAGAVLNGHQYHEIESSSDERGRVVPLTGRTTPWNTLCVWDLHKLSMTGFSIISDLGKSAGVEECAAIALLQNLFPEAEARLVNVDGTKWEEEFQDEERRKWHEEKMKSKVERPRRQLELLGLSGTVLHC</sequence>
<proteinExistence type="predicted"/>
<organism evidence="1 2">
    <name type="scientific">Pseudo-nitzschia multistriata</name>
    <dbReference type="NCBI Taxonomy" id="183589"/>
    <lineage>
        <taxon>Eukaryota</taxon>
        <taxon>Sar</taxon>
        <taxon>Stramenopiles</taxon>
        <taxon>Ochrophyta</taxon>
        <taxon>Bacillariophyta</taxon>
        <taxon>Bacillariophyceae</taxon>
        <taxon>Bacillariophycidae</taxon>
        <taxon>Bacillariales</taxon>
        <taxon>Bacillariaceae</taxon>
        <taxon>Pseudo-nitzschia</taxon>
    </lineage>
</organism>
<protein>
    <submittedName>
        <fullName evidence="1">Uncharacterized protein</fullName>
    </submittedName>
</protein>
<dbReference type="OrthoDB" id="9973624at2759"/>
<dbReference type="EMBL" id="CAACVS010000390">
    <property type="protein sequence ID" value="VEU41841.1"/>
    <property type="molecule type" value="Genomic_DNA"/>
</dbReference>
<evidence type="ECO:0000313" key="1">
    <source>
        <dbReference type="EMBL" id="VEU41841.1"/>
    </source>
</evidence>